<evidence type="ECO:0000313" key="2">
    <source>
        <dbReference type="EMBL" id="PSN72471.1"/>
    </source>
</evidence>
<dbReference type="InterPro" id="IPR029063">
    <property type="entry name" value="SAM-dependent_MTases_sf"/>
</dbReference>
<feature type="non-terminal residue" evidence="2">
    <location>
        <position position="1"/>
    </location>
</feature>
<protein>
    <submittedName>
        <fullName evidence="2">S-adenosyl-L-methionine-dependent methyltransferase</fullName>
    </submittedName>
</protein>
<sequence length="331" mass="37631">NPQGHGDSVLHLEPDTATPTDSDADSAFEGNSTASTSLASSILNYEYSNGRRYHGYRSGAYVLPNDDEEQDRLDLMHHIWLLLLSGKLYDAPLQEPPNRVLDIGTGTGIWAIDYADENPGADVLGTDLSPIQPTWVPPNAKFYIDDAESEWVYSDHEKFDYIHVRGLSGAINDWDRLCTQAYRHLRPGAWLEFQEPMAWVESDDDTLDRAPNLKQWQDLCNDAAAMFGKEIKIADRLKQRMLDAGFTDVHEKIVKIPIGPWPKDPKMKEVGRYQREHMAMGIEPYTLGFIGKVLGWGETECKVLIAKVINEVRDRSLHLYLRFYFVHGRKP</sequence>
<dbReference type="Proteomes" id="UP000240883">
    <property type="component" value="Unassembled WGS sequence"/>
</dbReference>
<dbReference type="Pfam" id="PF13489">
    <property type="entry name" value="Methyltransf_23"/>
    <property type="match status" value="1"/>
</dbReference>
<name>A0A2T2P467_CORCC</name>
<dbReference type="EMBL" id="KZ678130">
    <property type="protein sequence ID" value="PSN72471.1"/>
    <property type="molecule type" value="Genomic_DNA"/>
</dbReference>
<feature type="region of interest" description="Disordered" evidence="1">
    <location>
        <begin position="1"/>
        <end position="32"/>
    </location>
</feature>
<keyword evidence="2" id="KW-0808">Transferase</keyword>
<reference evidence="2 3" key="1">
    <citation type="journal article" date="2018" name="Front. Microbiol.">
        <title>Genome-Wide Analysis of Corynespora cassiicola Leaf Fall Disease Putative Effectors.</title>
        <authorList>
            <person name="Lopez D."/>
            <person name="Ribeiro S."/>
            <person name="Label P."/>
            <person name="Fumanal B."/>
            <person name="Venisse J.S."/>
            <person name="Kohler A."/>
            <person name="de Oliveira R.R."/>
            <person name="Labutti K."/>
            <person name="Lipzen A."/>
            <person name="Lail K."/>
            <person name="Bauer D."/>
            <person name="Ohm R.A."/>
            <person name="Barry K.W."/>
            <person name="Spatafora J."/>
            <person name="Grigoriev I.V."/>
            <person name="Martin F.M."/>
            <person name="Pujade-Renaud V."/>
        </authorList>
    </citation>
    <scope>NUCLEOTIDE SEQUENCE [LARGE SCALE GENOMIC DNA]</scope>
    <source>
        <strain evidence="2 3">Philippines</strain>
    </source>
</reference>
<dbReference type="CDD" id="cd02440">
    <property type="entry name" value="AdoMet_MTases"/>
    <property type="match status" value="1"/>
</dbReference>
<dbReference type="STRING" id="1448308.A0A2T2P467"/>
<keyword evidence="2" id="KW-0489">Methyltransferase</keyword>
<keyword evidence="3" id="KW-1185">Reference proteome</keyword>
<dbReference type="AlphaFoldDB" id="A0A2T2P467"/>
<dbReference type="Gene3D" id="3.40.50.150">
    <property type="entry name" value="Vaccinia Virus protein VP39"/>
    <property type="match status" value="1"/>
</dbReference>
<accession>A0A2T2P467</accession>
<feature type="non-terminal residue" evidence="2">
    <location>
        <position position="331"/>
    </location>
</feature>
<feature type="compositionally biased region" description="Low complexity" evidence="1">
    <location>
        <begin position="15"/>
        <end position="32"/>
    </location>
</feature>
<dbReference type="PANTHER" id="PTHR43591">
    <property type="entry name" value="METHYLTRANSFERASE"/>
    <property type="match status" value="1"/>
</dbReference>
<dbReference type="GO" id="GO:0008168">
    <property type="term" value="F:methyltransferase activity"/>
    <property type="evidence" value="ECO:0007669"/>
    <property type="project" value="UniProtKB-KW"/>
</dbReference>
<dbReference type="PANTHER" id="PTHR43591:SF10">
    <property type="entry name" value="ABC TRANSMEMBRANE TYPE-1 DOMAIN-CONTAINING PROTEIN-RELATED"/>
    <property type="match status" value="1"/>
</dbReference>
<dbReference type="OrthoDB" id="2013972at2759"/>
<evidence type="ECO:0000313" key="3">
    <source>
        <dbReference type="Proteomes" id="UP000240883"/>
    </source>
</evidence>
<organism evidence="2 3">
    <name type="scientific">Corynespora cassiicola Philippines</name>
    <dbReference type="NCBI Taxonomy" id="1448308"/>
    <lineage>
        <taxon>Eukaryota</taxon>
        <taxon>Fungi</taxon>
        <taxon>Dikarya</taxon>
        <taxon>Ascomycota</taxon>
        <taxon>Pezizomycotina</taxon>
        <taxon>Dothideomycetes</taxon>
        <taxon>Pleosporomycetidae</taxon>
        <taxon>Pleosporales</taxon>
        <taxon>Corynesporascaceae</taxon>
        <taxon>Corynespora</taxon>
    </lineage>
</organism>
<gene>
    <name evidence="2" type="ORF">BS50DRAFT_463744</name>
</gene>
<dbReference type="GO" id="GO:0032259">
    <property type="term" value="P:methylation"/>
    <property type="evidence" value="ECO:0007669"/>
    <property type="project" value="UniProtKB-KW"/>
</dbReference>
<evidence type="ECO:0000256" key="1">
    <source>
        <dbReference type="SAM" id="MobiDB-lite"/>
    </source>
</evidence>
<proteinExistence type="predicted"/>
<dbReference type="SUPFAM" id="SSF53335">
    <property type="entry name" value="S-adenosyl-L-methionine-dependent methyltransferases"/>
    <property type="match status" value="1"/>
</dbReference>